<name>A0A058ZDT5_FONAL</name>
<dbReference type="AlphaFoldDB" id="A0A058ZDT5"/>
<gene>
    <name evidence="9" type="ORF">H696_01496</name>
</gene>
<dbReference type="InterPro" id="IPR037700">
    <property type="entry name" value="NUP88/NUP82"/>
</dbReference>
<dbReference type="PANTHER" id="PTHR13257:SF0">
    <property type="entry name" value="NUCLEAR PORE COMPLEX PROTEIN NUP88"/>
    <property type="match status" value="1"/>
</dbReference>
<keyword evidence="3" id="KW-0509">mRNA transport</keyword>
<evidence type="ECO:0000256" key="4">
    <source>
        <dbReference type="ARBA" id="ARBA00022927"/>
    </source>
</evidence>
<comment type="subcellular location">
    <subcellularLocation>
        <location evidence="1">Nucleus</location>
        <location evidence="1">Nuclear pore complex</location>
    </subcellularLocation>
</comment>
<evidence type="ECO:0000256" key="5">
    <source>
        <dbReference type="ARBA" id="ARBA00023010"/>
    </source>
</evidence>
<keyword evidence="5" id="KW-0811">Translocation</keyword>
<keyword evidence="2" id="KW-0813">Transport</keyword>
<keyword evidence="4" id="KW-0653">Protein transport</keyword>
<proteinExistence type="predicted"/>
<evidence type="ECO:0000256" key="2">
    <source>
        <dbReference type="ARBA" id="ARBA00022448"/>
    </source>
</evidence>
<evidence type="ECO:0000313" key="9">
    <source>
        <dbReference type="EMBL" id="KCV72088.1"/>
    </source>
</evidence>
<dbReference type="RefSeq" id="XP_009493667.1">
    <property type="nucleotide sequence ID" value="XM_009495392.1"/>
</dbReference>
<sequence length="793" mass="84566">MFAPCPLGGAFYLSSCRTLKFCTKDQIAAPQTGQTIHLSEPISFPVSRLSLNPSCALLLLQGPGHLLVVNVAGFLRTRAADRPLPAFHLPASKLAGSHLHLAAKAVSILQLEWHPLSAHGQHVAILLEADGGRYLSLYSLLGRECELLLPLVLSTEAKAPNRASSRRGFSDPVVALRQDHMQHTYLPVSCFAFGAGPATVGSSAAATAESAACASAPMSSETAATAPGQGWLPLSVFLATPAGMVYAVSPFVPRSCHMSLELLRALRASCRVSHASAEQAAWVDSLYLVEFNKFSLRSERLPSVQGPFLLSSPESTNFQPTLPTPSATSTVDAVLATPVTGDHALLTLFYGCGALHSALHLHGILPQWQTGAGEVSAHPLLAGSRADYAKLYPMRAFNFGQGAPATGQDHQFMATPLAGAEACLIFSPSSVYLLDFSPLCLGLRRFFSSLAGPVGVHATLPQALLAPENLLCRVSCLLRVFSTRQAISDCLLVRPDLGPLALRPGTDSGDCPALLVVSLHQSSGTFTTACLPFDLAKHAASGTAAPPGRVPVLVPGNEASVSDHVAYVRSLLDEIPISTRMIVDDHADEQKMQMLAETFAEAARARSLPILSYVSSMFMMIFNRIDQAKAGQTEEAELLDQAWQKLSGQNTQLQERIRQNTARAEALKSKLSALLILHLKSKSATISTAEQEHFNRLEDQSRHVEQLQLGLERLEERIGSLKGAAMAATAAQEGAGSSVPAELLAADPERAVALLFPPREGLLISEELLSLRTSIMSLKSSLSSAETRLSHLL</sequence>
<evidence type="ECO:0000256" key="3">
    <source>
        <dbReference type="ARBA" id="ARBA00022816"/>
    </source>
</evidence>
<dbReference type="Proteomes" id="UP000030693">
    <property type="component" value="Unassembled WGS sequence"/>
</dbReference>
<accession>A0A058ZDT5</accession>
<keyword evidence="8" id="KW-0175">Coiled coil</keyword>
<organism evidence="9">
    <name type="scientific">Fonticula alba</name>
    <name type="common">Slime mold</name>
    <dbReference type="NCBI Taxonomy" id="691883"/>
    <lineage>
        <taxon>Eukaryota</taxon>
        <taxon>Rotosphaerida</taxon>
        <taxon>Fonticulaceae</taxon>
        <taxon>Fonticula</taxon>
    </lineage>
</organism>
<evidence type="ECO:0000256" key="1">
    <source>
        <dbReference type="ARBA" id="ARBA00004567"/>
    </source>
</evidence>
<evidence type="ECO:0000313" key="10">
    <source>
        <dbReference type="Proteomes" id="UP000030693"/>
    </source>
</evidence>
<dbReference type="GeneID" id="20526221"/>
<evidence type="ECO:0008006" key="11">
    <source>
        <dbReference type="Google" id="ProtNLM"/>
    </source>
</evidence>
<dbReference type="OrthoDB" id="341482at2759"/>
<dbReference type="GO" id="GO:0006406">
    <property type="term" value="P:mRNA export from nucleus"/>
    <property type="evidence" value="ECO:0007669"/>
    <property type="project" value="TreeGrafter"/>
</dbReference>
<dbReference type="GO" id="GO:0017056">
    <property type="term" value="F:structural constituent of nuclear pore"/>
    <property type="evidence" value="ECO:0007669"/>
    <property type="project" value="InterPro"/>
</dbReference>
<dbReference type="GO" id="GO:0000056">
    <property type="term" value="P:ribosomal small subunit export from nucleus"/>
    <property type="evidence" value="ECO:0007669"/>
    <property type="project" value="InterPro"/>
</dbReference>
<reference evidence="9" key="1">
    <citation type="submission" date="2013-04" db="EMBL/GenBank/DDBJ databases">
        <title>The Genome Sequence of Fonticula alba ATCC 38817.</title>
        <authorList>
            <consortium name="The Broad Institute Genomics Platform"/>
            <person name="Russ C."/>
            <person name="Cuomo C."/>
            <person name="Burger G."/>
            <person name="Gray M.W."/>
            <person name="Holland P.W.H."/>
            <person name="King N."/>
            <person name="Lang F.B.F."/>
            <person name="Roger A.J."/>
            <person name="Ruiz-Trillo I."/>
            <person name="Brown M."/>
            <person name="Walker B."/>
            <person name="Young S."/>
            <person name="Zeng Q."/>
            <person name="Gargeya S."/>
            <person name="Fitzgerald M."/>
            <person name="Haas B."/>
            <person name="Abouelleil A."/>
            <person name="Allen A.W."/>
            <person name="Alvarado L."/>
            <person name="Arachchi H.M."/>
            <person name="Berlin A.M."/>
            <person name="Chapman S.B."/>
            <person name="Gainer-Dewar J."/>
            <person name="Goldberg J."/>
            <person name="Griggs A."/>
            <person name="Gujja S."/>
            <person name="Hansen M."/>
            <person name="Howarth C."/>
            <person name="Imamovic A."/>
            <person name="Ireland A."/>
            <person name="Larimer J."/>
            <person name="McCowan C."/>
            <person name="Murphy C."/>
            <person name="Pearson M."/>
            <person name="Poon T.W."/>
            <person name="Priest M."/>
            <person name="Roberts A."/>
            <person name="Saif S."/>
            <person name="Shea T."/>
            <person name="Sisk P."/>
            <person name="Sykes S."/>
            <person name="Wortman J."/>
            <person name="Nusbaum C."/>
            <person name="Birren B."/>
        </authorList>
    </citation>
    <scope>NUCLEOTIDE SEQUENCE [LARGE SCALE GENOMIC DNA]</scope>
    <source>
        <strain evidence="9">ATCC 38817</strain>
    </source>
</reference>
<evidence type="ECO:0000256" key="8">
    <source>
        <dbReference type="SAM" id="Coils"/>
    </source>
</evidence>
<dbReference type="GO" id="GO:0005643">
    <property type="term" value="C:nuclear pore"/>
    <property type="evidence" value="ECO:0007669"/>
    <property type="project" value="UniProtKB-SubCell"/>
</dbReference>
<dbReference type="GO" id="GO:0006606">
    <property type="term" value="P:protein import into nucleus"/>
    <property type="evidence" value="ECO:0007669"/>
    <property type="project" value="TreeGrafter"/>
</dbReference>
<dbReference type="EMBL" id="KB932202">
    <property type="protein sequence ID" value="KCV72088.1"/>
    <property type="molecule type" value="Genomic_DNA"/>
</dbReference>
<dbReference type="GO" id="GO:0000055">
    <property type="term" value="P:ribosomal large subunit export from nucleus"/>
    <property type="evidence" value="ECO:0007669"/>
    <property type="project" value="InterPro"/>
</dbReference>
<protein>
    <recommendedName>
        <fullName evidence="11">Nucleoporin Nup88</fullName>
    </recommendedName>
</protein>
<feature type="coiled-coil region" evidence="8">
    <location>
        <begin position="697"/>
        <end position="731"/>
    </location>
</feature>
<keyword evidence="10" id="KW-1185">Reference proteome</keyword>
<keyword evidence="7" id="KW-0539">Nucleus</keyword>
<evidence type="ECO:0000256" key="7">
    <source>
        <dbReference type="ARBA" id="ARBA00023242"/>
    </source>
</evidence>
<keyword evidence="6" id="KW-0906">Nuclear pore complex</keyword>
<evidence type="ECO:0000256" key="6">
    <source>
        <dbReference type="ARBA" id="ARBA00023132"/>
    </source>
</evidence>
<dbReference type="PANTHER" id="PTHR13257">
    <property type="entry name" value="NUCLEOPORIN NUP84-RELATED"/>
    <property type="match status" value="1"/>
</dbReference>